<evidence type="ECO:0000313" key="3">
    <source>
        <dbReference type="Proteomes" id="UP000624325"/>
    </source>
</evidence>
<evidence type="ECO:0000256" key="1">
    <source>
        <dbReference type="SAM" id="MobiDB-lite"/>
    </source>
</evidence>
<protein>
    <submittedName>
        <fullName evidence="2">Uncharacterized protein</fullName>
    </submittedName>
</protein>
<feature type="compositionally biased region" description="Basic residues" evidence="1">
    <location>
        <begin position="1"/>
        <end position="15"/>
    </location>
</feature>
<evidence type="ECO:0000313" key="2">
    <source>
        <dbReference type="EMBL" id="GIF61646.1"/>
    </source>
</evidence>
<gene>
    <name evidence="2" type="ORF">Air01nite_77410</name>
</gene>
<feature type="region of interest" description="Disordered" evidence="1">
    <location>
        <begin position="1"/>
        <end position="85"/>
    </location>
</feature>
<keyword evidence="3" id="KW-1185">Reference proteome</keyword>
<organism evidence="2 3">
    <name type="scientific">Asanoa iriomotensis</name>
    <dbReference type="NCBI Taxonomy" id="234613"/>
    <lineage>
        <taxon>Bacteria</taxon>
        <taxon>Bacillati</taxon>
        <taxon>Actinomycetota</taxon>
        <taxon>Actinomycetes</taxon>
        <taxon>Micromonosporales</taxon>
        <taxon>Micromonosporaceae</taxon>
        <taxon>Asanoa</taxon>
    </lineage>
</organism>
<feature type="compositionally biased region" description="Low complexity" evidence="1">
    <location>
        <begin position="57"/>
        <end position="69"/>
    </location>
</feature>
<accession>A0ABQ4CGN8</accession>
<dbReference type="Proteomes" id="UP000624325">
    <property type="component" value="Unassembled WGS sequence"/>
</dbReference>
<sequence>MAARQHPRTTHRRRLAGSGPTDNGEPTPERTTSTRAGPDARGTSPDPIPATPHTPDDGPAAPPSAGSTPEPDPDGGYADTADDSETMTVIIRPQDFRLPEVLRHIEAGKIVLVIPQPPD</sequence>
<proteinExistence type="predicted"/>
<reference evidence="2 3" key="1">
    <citation type="submission" date="2021-01" db="EMBL/GenBank/DDBJ databases">
        <title>Whole genome shotgun sequence of Asanoa iriomotensis NBRC 100142.</title>
        <authorList>
            <person name="Komaki H."/>
            <person name="Tamura T."/>
        </authorList>
    </citation>
    <scope>NUCLEOTIDE SEQUENCE [LARGE SCALE GENOMIC DNA]</scope>
    <source>
        <strain evidence="2 3">NBRC 100142</strain>
    </source>
</reference>
<comment type="caution">
    <text evidence="2">The sequence shown here is derived from an EMBL/GenBank/DDBJ whole genome shotgun (WGS) entry which is preliminary data.</text>
</comment>
<name>A0ABQ4CGN8_9ACTN</name>
<dbReference type="EMBL" id="BONC01000118">
    <property type="protein sequence ID" value="GIF61646.1"/>
    <property type="molecule type" value="Genomic_DNA"/>
</dbReference>